<dbReference type="Pfam" id="PF06974">
    <property type="entry name" value="WS_DGAT_C"/>
    <property type="match status" value="2"/>
</dbReference>
<sequence>MERKLEIRTSSSRIGEGDEEMEPCTPTGQYYSSSSLSVCILAVLEWEVPVDDDSKIMSLIQDVFLPINPRFSSILVTGKSGEKNWKKVAVKLEDHIKVPVFEEGLTVECYDEYFQEYLSEIAMERLNKSRPLWEIHIFKYPTSNGAATTVFKLHHALGDGYSLMGALFSCLQKADNPSLSSTFPSIRSDNHMNKKKSVLELLCVFKNTVTDFTWSLFKSNVLEDHVSPIRSGRQGIEFRPVSISTITFSLDQVKEIKPKLGGTVNDVIVGIIFYGIRLYMEATNQGSGNARSTALVLLNTREATAYQSLEEMEKPETKGPWGNNFGYIHVSIPEATNIDTSDPLEFTSLAISNLIGPAEKMSLAKYPLKGLYFMVVNIPQSLMVTIVSYMGKLRITIGSEKELIDQKLFNTCMENAFERIYKASMKTVTGKSGEKNWKKVAVKLEDHIKVPVFEEGLTVECYDEYFQEYLSEIAMERLNKSRPLWKIHIFKYPTSNGDATTVFKLHHALGDGYSLMGALFSCLQKADNPSLSSTFPSIRSDNHMNKKKSVLELLSVFKNTVTDFTWSLFKSNVLEDHVSPIRSGRQGVDFRPVSISTITFSLDKVKEIKPKLGGTVNDVIVGIIFYGIRLYMEATNQGSGNARSTALVFLNTREATAYQSLEEMEKPETKGPWGNNFGYIHKTSLAISNLIGPVEKMSLAKYPLKGLYFMVVNIPQSLMVTIVSYMGKLRITIGSEKELIDQKLFNTCMENAFERIYKASMKTVST</sequence>
<feature type="domain" description="O-acyltransferase WSD1-like N-terminal" evidence="12">
    <location>
        <begin position="424"/>
        <end position="620"/>
    </location>
</feature>
<evidence type="ECO:0000256" key="2">
    <source>
        <dbReference type="ARBA" id="ARBA00004586"/>
    </source>
</evidence>
<evidence type="ECO:0000256" key="10">
    <source>
        <dbReference type="ARBA" id="ARBA00048109"/>
    </source>
</evidence>
<dbReference type="GO" id="GO:0019432">
    <property type="term" value="P:triglyceride biosynthetic process"/>
    <property type="evidence" value="ECO:0007669"/>
    <property type="project" value="UniProtKB-UniPathway"/>
</dbReference>
<dbReference type="EMBL" id="CM010715">
    <property type="protein sequence ID" value="RZC46536.1"/>
    <property type="molecule type" value="Genomic_DNA"/>
</dbReference>
<comment type="similarity">
    <text evidence="8">In the N-terminal section; belongs to the long-chain O-acyltransferase family.</text>
</comment>
<dbReference type="OMA" id="NTCMENA"/>
<dbReference type="PANTHER" id="PTHR31650:SF34">
    <property type="entry name" value="O-ACYLTRANSFERASE WSD1-LIKE ISOFORM X1"/>
    <property type="match status" value="1"/>
</dbReference>
<dbReference type="GO" id="GO:0047196">
    <property type="term" value="F:long-chain-alcohol O-fatty-acyltransferase activity"/>
    <property type="evidence" value="ECO:0007669"/>
    <property type="project" value="UniProtKB-EC"/>
</dbReference>
<comment type="catalytic activity">
    <reaction evidence="9">
        <text>a long chain fatty alcohol + a fatty acyl-CoA = a long-chain alcohol wax ester + CoA</text>
        <dbReference type="Rhea" id="RHEA:38443"/>
        <dbReference type="ChEBI" id="CHEBI:17135"/>
        <dbReference type="ChEBI" id="CHEBI:57287"/>
        <dbReference type="ChEBI" id="CHEBI:77636"/>
        <dbReference type="ChEBI" id="CHEBI:235323"/>
        <dbReference type="EC" id="2.3.1.75"/>
    </reaction>
</comment>
<evidence type="ECO:0000256" key="3">
    <source>
        <dbReference type="ARBA" id="ARBA00004771"/>
    </source>
</evidence>
<comment type="pathway">
    <text evidence="4">Lipid metabolism.</text>
</comment>
<dbReference type="UniPathway" id="UPA00282"/>
<dbReference type="GO" id="GO:0004144">
    <property type="term" value="F:diacylglycerol O-acyltransferase activity"/>
    <property type="evidence" value="ECO:0007669"/>
    <property type="project" value="UniProtKB-EC"/>
</dbReference>
<evidence type="ECO:0000313" key="15">
    <source>
        <dbReference type="Proteomes" id="UP000316621"/>
    </source>
</evidence>
<evidence type="ECO:0000313" key="14">
    <source>
        <dbReference type="EMBL" id="RZC46536.1"/>
    </source>
</evidence>
<comment type="pathway">
    <text evidence="3">Glycerolipid metabolism; triacylglycerol biosynthesis.</text>
</comment>
<feature type="domain" description="O-acyltransferase WSD1-like N-terminal" evidence="12">
    <location>
        <begin position="111"/>
        <end position="268"/>
    </location>
</feature>
<evidence type="ECO:0000256" key="1">
    <source>
        <dbReference type="ARBA" id="ARBA00004162"/>
    </source>
</evidence>
<dbReference type="PANTHER" id="PTHR31650">
    <property type="entry name" value="O-ACYLTRANSFERASE (WSD1-LIKE) FAMILY PROTEIN"/>
    <property type="match status" value="1"/>
</dbReference>
<comment type="catalytic activity">
    <reaction evidence="10">
        <text>an acyl-CoA + a 1,2-diacyl-sn-glycerol = a triacyl-sn-glycerol + CoA</text>
        <dbReference type="Rhea" id="RHEA:10868"/>
        <dbReference type="ChEBI" id="CHEBI:17815"/>
        <dbReference type="ChEBI" id="CHEBI:57287"/>
        <dbReference type="ChEBI" id="CHEBI:58342"/>
        <dbReference type="ChEBI" id="CHEBI:64615"/>
        <dbReference type="EC" id="2.3.1.20"/>
    </reaction>
</comment>
<dbReference type="InterPro" id="IPR045034">
    <property type="entry name" value="O-acyltransferase_WSD1-like"/>
</dbReference>
<keyword evidence="7" id="KW-0012">Acyltransferase</keyword>
<evidence type="ECO:0000256" key="9">
    <source>
        <dbReference type="ARBA" id="ARBA00047604"/>
    </source>
</evidence>
<evidence type="ECO:0000256" key="6">
    <source>
        <dbReference type="ARBA" id="ARBA00022824"/>
    </source>
</evidence>
<feature type="region of interest" description="Disordered" evidence="11">
    <location>
        <begin position="1"/>
        <end position="23"/>
    </location>
</feature>
<evidence type="ECO:0000256" key="5">
    <source>
        <dbReference type="ARBA" id="ARBA00022679"/>
    </source>
</evidence>
<evidence type="ECO:0000256" key="4">
    <source>
        <dbReference type="ARBA" id="ARBA00005189"/>
    </source>
</evidence>
<dbReference type="InterPro" id="IPR004255">
    <property type="entry name" value="O-acyltransferase_WSD1_N"/>
</dbReference>
<evidence type="ECO:0000256" key="8">
    <source>
        <dbReference type="ARBA" id="ARBA00024360"/>
    </source>
</evidence>
<evidence type="ECO:0000256" key="7">
    <source>
        <dbReference type="ARBA" id="ARBA00023315"/>
    </source>
</evidence>
<evidence type="ECO:0000259" key="12">
    <source>
        <dbReference type="Pfam" id="PF03007"/>
    </source>
</evidence>
<protein>
    <submittedName>
        <fullName evidence="14">Uncharacterized protein</fullName>
    </submittedName>
</protein>
<dbReference type="GO" id="GO:0005789">
    <property type="term" value="C:endoplasmic reticulum membrane"/>
    <property type="evidence" value="ECO:0007669"/>
    <property type="project" value="UniProtKB-SubCell"/>
</dbReference>
<evidence type="ECO:0000259" key="13">
    <source>
        <dbReference type="Pfam" id="PF06974"/>
    </source>
</evidence>
<reference evidence="14 15" key="1">
    <citation type="journal article" date="2018" name="Science">
        <title>The opium poppy genome and morphinan production.</title>
        <authorList>
            <person name="Guo L."/>
            <person name="Winzer T."/>
            <person name="Yang X."/>
            <person name="Li Y."/>
            <person name="Ning Z."/>
            <person name="He Z."/>
            <person name="Teodor R."/>
            <person name="Lu Y."/>
            <person name="Bowser T.A."/>
            <person name="Graham I.A."/>
            <person name="Ye K."/>
        </authorList>
    </citation>
    <scope>NUCLEOTIDE SEQUENCE [LARGE SCALE GENOMIC DNA]</scope>
    <source>
        <strain evidence="15">cv. HN1</strain>
        <tissue evidence="14">Leaves</tissue>
    </source>
</reference>
<dbReference type="GO" id="GO:0005886">
    <property type="term" value="C:plasma membrane"/>
    <property type="evidence" value="ECO:0007669"/>
    <property type="project" value="UniProtKB-SubCell"/>
</dbReference>
<dbReference type="Proteomes" id="UP000316621">
    <property type="component" value="Chromosome 1"/>
</dbReference>
<keyword evidence="15" id="KW-1185">Reference proteome</keyword>
<keyword evidence="5" id="KW-0808">Transferase</keyword>
<keyword evidence="6" id="KW-0256">Endoplasmic reticulum</keyword>
<accession>A0A4Y7IER2</accession>
<dbReference type="Gramene" id="RZC46536">
    <property type="protein sequence ID" value="RZC46536"/>
    <property type="gene ID" value="C5167_039484"/>
</dbReference>
<organism evidence="14 15">
    <name type="scientific">Papaver somniferum</name>
    <name type="common">Opium poppy</name>
    <dbReference type="NCBI Taxonomy" id="3469"/>
    <lineage>
        <taxon>Eukaryota</taxon>
        <taxon>Viridiplantae</taxon>
        <taxon>Streptophyta</taxon>
        <taxon>Embryophyta</taxon>
        <taxon>Tracheophyta</taxon>
        <taxon>Spermatophyta</taxon>
        <taxon>Magnoliopsida</taxon>
        <taxon>Ranunculales</taxon>
        <taxon>Papaveraceae</taxon>
        <taxon>Papaveroideae</taxon>
        <taxon>Papaver</taxon>
    </lineage>
</organism>
<dbReference type="InterPro" id="IPR009721">
    <property type="entry name" value="O-acyltransferase_WSD1_C"/>
</dbReference>
<name>A0A4Y7IER2_PAPSO</name>
<comment type="subcellular location">
    <subcellularLocation>
        <location evidence="1">Cell membrane</location>
        <topology evidence="1">Single-pass membrane protein</topology>
    </subcellularLocation>
    <subcellularLocation>
        <location evidence="2">Endoplasmic reticulum membrane</location>
    </subcellularLocation>
</comment>
<dbReference type="AlphaFoldDB" id="A0A4Y7IER2"/>
<gene>
    <name evidence="14" type="ORF">C5167_039484</name>
</gene>
<proteinExistence type="inferred from homology"/>
<dbReference type="Pfam" id="PF03007">
    <property type="entry name" value="WS_DGAT_cat"/>
    <property type="match status" value="2"/>
</dbReference>
<feature type="domain" description="O-acyltransferase WSD1 C-terminal" evidence="13">
    <location>
        <begin position="680"/>
        <end position="756"/>
    </location>
</feature>
<evidence type="ECO:0000256" key="11">
    <source>
        <dbReference type="SAM" id="MobiDB-lite"/>
    </source>
</evidence>
<feature type="domain" description="O-acyltransferase WSD1 C-terminal" evidence="13">
    <location>
        <begin position="346"/>
        <end position="420"/>
    </location>
</feature>